<protein>
    <submittedName>
        <fullName evidence="2">Uncharacterized protein</fullName>
    </submittedName>
</protein>
<keyword evidence="1" id="KW-1133">Transmembrane helix</keyword>
<keyword evidence="3" id="KW-1185">Reference proteome</keyword>
<gene>
    <name evidence="2" type="ORF">PGLA1383_LOCUS39593</name>
</gene>
<comment type="caution">
    <text evidence="2">The sequence shown here is derived from an EMBL/GenBank/DDBJ whole genome shotgun (WGS) entry which is preliminary data.</text>
</comment>
<reference evidence="2" key="1">
    <citation type="submission" date="2021-02" db="EMBL/GenBank/DDBJ databases">
        <authorList>
            <person name="Dougan E. K."/>
            <person name="Rhodes N."/>
            <person name="Thang M."/>
            <person name="Chan C."/>
        </authorList>
    </citation>
    <scope>NUCLEOTIDE SEQUENCE</scope>
</reference>
<dbReference type="Proteomes" id="UP000654075">
    <property type="component" value="Unassembled WGS sequence"/>
</dbReference>
<feature type="transmembrane region" description="Helical" evidence="1">
    <location>
        <begin position="143"/>
        <end position="167"/>
    </location>
</feature>
<feature type="transmembrane region" description="Helical" evidence="1">
    <location>
        <begin position="27"/>
        <end position="45"/>
    </location>
</feature>
<dbReference type="EMBL" id="CAJNNV010027889">
    <property type="protein sequence ID" value="CAE8622087.1"/>
    <property type="molecule type" value="Genomic_DNA"/>
</dbReference>
<feature type="transmembrane region" description="Helical" evidence="1">
    <location>
        <begin position="173"/>
        <end position="199"/>
    </location>
</feature>
<feature type="transmembrane region" description="Helical" evidence="1">
    <location>
        <begin position="57"/>
        <end position="75"/>
    </location>
</feature>
<sequence length="227" mass="25187">MVVFYYSVSSARPAFDAVSELEKSGGMAFSAIASCFCAGILPMACQAIVNRSLPQPFLLHIAFSAIFCACLGVYVKGQYLLNAWIIGDNGEMCTVARKVVFDQFVISPFITYPLIICLLFRWRDKDFSCERLVGSFRDRRGLMLQYCSMNVTNWCTCIPGVTVIYSLPTDVQMPVWSVLVFFYSALLTPVSANAVAAALPKEAVADRETSEVRQVDLMEDSPDRFAV</sequence>
<evidence type="ECO:0000313" key="3">
    <source>
        <dbReference type="Proteomes" id="UP000654075"/>
    </source>
</evidence>
<keyword evidence="1" id="KW-0472">Membrane</keyword>
<name>A0A813G7D8_POLGL</name>
<dbReference type="OrthoDB" id="10580603at2759"/>
<organism evidence="2 3">
    <name type="scientific">Polarella glacialis</name>
    <name type="common">Dinoflagellate</name>
    <dbReference type="NCBI Taxonomy" id="89957"/>
    <lineage>
        <taxon>Eukaryota</taxon>
        <taxon>Sar</taxon>
        <taxon>Alveolata</taxon>
        <taxon>Dinophyceae</taxon>
        <taxon>Suessiales</taxon>
        <taxon>Suessiaceae</taxon>
        <taxon>Polarella</taxon>
    </lineage>
</organism>
<evidence type="ECO:0000256" key="1">
    <source>
        <dbReference type="SAM" id="Phobius"/>
    </source>
</evidence>
<dbReference type="AlphaFoldDB" id="A0A813G7D8"/>
<evidence type="ECO:0000313" key="2">
    <source>
        <dbReference type="EMBL" id="CAE8622087.1"/>
    </source>
</evidence>
<keyword evidence="1" id="KW-0812">Transmembrane</keyword>
<accession>A0A813G7D8</accession>
<feature type="transmembrane region" description="Helical" evidence="1">
    <location>
        <begin position="104"/>
        <end position="122"/>
    </location>
</feature>
<proteinExistence type="predicted"/>